<organism evidence="2 3">
    <name type="scientific">Shewanella psychropiezotolerans</name>
    <dbReference type="NCBI Taxonomy" id="2593655"/>
    <lineage>
        <taxon>Bacteria</taxon>
        <taxon>Pseudomonadati</taxon>
        <taxon>Pseudomonadota</taxon>
        <taxon>Gammaproteobacteria</taxon>
        <taxon>Alteromonadales</taxon>
        <taxon>Shewanellaceae</taxon>
        <taxon>Shewanella</taxon>
    </lineage>
</organism>
<name>A0ABX5WW75_9GAMM</name>
<evidence type="ECO:0000313" key="2">
    <source>
        <dbReference type="EMBL" id="QDO83355.1"/>
    </source>
</evidence>
<dbReference type="SUPFAM" id="SSF160719">
    <property type="entry name" value="gpW/gp25-like"/>
    <property type="match status" value="1"/>
</dbReference>
<keyword evidence="3" id="KW-1185">Reference proteome</keyword>
<protein>
    <submittedName>
        <fullName evidence="2">Type VI secretion system baseplate subunit TssE</fullName>
    </submittedName>
</protein>
<reference evidence="2 3" key="1">
    <citation type="submission" date="2019-07" db="EMBL/GenBank/DDBJ databases">
        <title>Shewanella sp. YLB-06 whole genomic sequence.</title>
        <authorList>
            <person name="Yu L."/>
        </authorList>
    </citation>
    <scope>NUCLEOTIDE SEQUENCE [LARGE SCALE GENOMIC DNA]</scope>
    <source>
        <strain evidence="2 3">YLB-06</strain>
    </source>
</reference>
<dbReference type="Proteomes" id="UP000315947">
    <property type="component" value="Chromosome"/>
</dbReference>
<gene>
    <name evidence="2" type="ORF">FM037_09095</name>
</gene>
<dbReference type="RefSeq" id="WP_144045734.1">
    <property type="nucleotide sequence ID" value="NZ_CP041614.1"/>
</dbReference>
<dbReference type="InterPro" id="IPR007048">
    <property type="entry name" value="IraD/Gp25-like"/>
</dbReference>
<dbReference type="EMBL" id="CP041614">
    <property type="protein sequence ID" value="QDO83355.1"/>
    <property type="molecule type" value="Genomic_DNA"/>
</dbReference>
<evidence type="ECO:0000313" key="3">
    <source>
        <dbReference type="Proteomes" id="UP000315947"/>
    </source>
</evidence>
<feature type="domain" description="IraD/Gp25-like" evidence="1">
    <location>
        <begin position="63"/>
        <end position="111"/>
    </location>
</feature>
<evidence type="ECO:0000259" key="1">
    <source>
        <dbReference type="Pfam" id="PF04965"/>
    </source>
</evidence>
<sequence>MSLITKLGQCWSDNLDNIHDDIIDNLCGLISARAPIWLKSEQSDRLSGTIVNMGMTCVSRWQNQSNSDGIVTEMTALIQRYEPRLSQVEIEIQETLTNENRLRFRIFAVMHSAIAEEEVVLDSFLDFNINRLIVRRANLV</sequence>
<proteinExistence type="predicted"/>
<accession>A0ABX5WW75</accession>
<dbReference type="Pfam" id="PF04965">
    <property type="entry name" value="GPW_gp25"/>
    <property type="match status" value="1"/>
</dbReference>